<accession>A0AAD8J3N7</accession>
<dbReference type="GO" id="GO:0006355">
    <property type="term" value="P:regulation of DNA-templated transcription"/>
    <property type="evidence" value="ECO:0007669"/>
    <property type="project" value="InterPro"/>
</dbReference>
<sequence>MHLACLVPPVKGPVSADWSCFPCKEKTEEYLQQRRAGSVGISLQADRRAKNQRRRFGRTHRSNQDSAPEYRLLLGYRRGGPSLSACNYDSSYGKRALERLYEGIVNLDIVQGSLPVPSGCSLEKPNAIKDFIVKGKTALASVGLFIDETYVDNRDMHNVERFLNRLLGLQPEMQNSLFEFLVSILDLLVHKVRLEGQFDSGISDLKASTMGLRGLPKNVHINQLSRASKGLFTFTLDRGFTWEAAVERCMLMHPACLVPPVTGTVSADWSCPSCKEKTEEYLQQRRVYYLSQKVERYNKATESKSQIFDVIHNLGLPYSPLDDIIDQLGGPDKVAEITGRRRKLFKESSGDSVRYVPSEHGVSMEMVNMHEKPSFMDGTKLVPIISEAGSAGVSLKADRSAKNQFGRTHRSNQASAAEYRLLLFSNLGGERRFAIVAKRLESLGAHLHRSWAVTDAYNYDSPYRRGALAEFYSRILGQVLVTTSVIFIIYVQNMVLNLLILSRRELLVKFVDEYYPLPEKPEPLSGEDGVNELQRKRCSATTADSELESTESDDEFQTCESCKSEIEREKSLQCSCCKKLMHLACLVPPVKGPVSADWSFFSCKEKTEEFTSVIAKETRISWGASRGLLTSWTIT</sequence>
<evidence type="ECO:0000313" key="7">
    <source>
        <dbReference type="Proteomes" id="UP001237642"/>
    </source>
</evidence>
<dbReference type="GO" id="GO:0008270">
    <property type="term" value="F:zinc ion binding"/>
    <property type="evidence" value="ECO:0007669"/>
    <property type="project" value="UniProtKB-KW"/>
</dbReference>
<dbReference type="GO" id="GO:0042393">
    <property type="term" value="F:histone binding"/>
    <property type="evidence" value="ECO:0007669"/>
    <property type="project" value="TreeGrafter"/>
</dbReference>
<dbReference type="GO" id="GO:0005634">
    <property type="term" value="C:nucleus"/>
    <property type="evidence" value="ECO:0007669"/>
    <property type="project" value="TreeGrafter"/>
</dbReference>
<dbReference type="PANTHER" id="PTHR12706:SF13">
    <property type="entry name" value="PROTEIN FORGETTER 1"/>
    <property type="match status" value="1"/>
</dbReference>
<keyword evidence="4" id="KW-1133">Transmembrane helix</keyword>
<keyword evidence="1" id="KW-0479">Metal-binding</keyword>
<keyword evidence="3" id="KW-0862">Zinc</keyword>
<dbReference type="AlphaFoldDB" id="A0AAD8J3N7"/>
<dbReference type="PANTHER" id="PTHR12706">
    <property type="entry name" value="STRAWBERRY NOTCH-RELATED"/>
    <property type="match status" value="1"/>
</dbReference>
<dbReference type="InterPro" id="IPR026741">
    <property type="entry name" value="SNO"/>
</dbReference>
<organism evidence="6 7">
    <name type="scientific">Heracleum sosnowskyi</name>
    <dbReference type="NCBI Taxonomy" id="360622"/>
    <lineage>
        <taxon>Eukaryota</taxon>
        <taxon>Viridiplantae</taxon>
        <taxon>Streptophyta</taxon>
        <taxon>Embryophyta</taxon>
        <taxon>Tracheophyta</taxon>
        <taxon>Spermatophyta</taxon>
        <taxon>Magnoliopsida</taxon>
        <taxon>eudicotyledons</taxon>
        <taxon>Gunneridae</taxon>
        <taxon>Pentapetalae</taxon>
        <taxon>asterids</taxon>
        <taxon>campanulids</taxon>
        <taxon>Apiales</taxon>
        <taxon>Apiaceae</taxon>
        <taxon>Apioideae</taxon>
        <taxon>apioid superclade</taxon>
        <taxon>Tordylieae</taxon>
        <taxon>Tordyliinae</taxon>
        <taxon>Heracleum</taxon>
    </lineage>
</organism>
<dbReference type="Gene3D" id="2.30.30.1150">
    <property type="match status" value="1"/>
</dbReference>
<dbReference type="GO" id="GO:0031490">
    <property type="term" value="F:chromatin DNA binding"/>
    <property type="evidence" value="ECO:0007669"/>
    <property type="project" value="TreeGrafter"/>
</dbReference>
<dbReference type="InterPro" id="IPR011011">
    <property type="entry name" value="Znf_FYVE_PHD"/>
</dbReference>
<evidence type="ECO:0000256" key="1">
    <source>
        <dbReference type="ARBA" id="ARBA00022723"/>
    </source>
</evidence>
<dbReference type="Pfam" id="PF13871">
    <property type="entry name" value="Helicase_C_4"/>
    <property type="match status" value="2"/>
</dbReference>
<keyword evidence="4" id="KW-0472">Membrane</keyword>
<evidence type="ECO:0000256" key="3">
    <source>
        <dbReference type="ARBA" id="ARBA00022833"/>
    </source>
</evidence>
<keyword evidence="7" id="KW-1185">Reference proteome</keyword>
<keyword evidence="2" id="KW-0863">Zinc-finger</keyword>
<feature type="domain" description="Strawberry notch helicase C" evidence="5">
    <location>
        <begin position="320"/>
        <end position="404"/>
    </location>
</feature>
<evidence type="ECO:0000259" key="5">
    <source>
        <dbReference type="Pfam" id="PF13871"/>
    </source>
</evidence>
<evidence type="ECO:0000313" key="6">
    <source>
        <dbReference type="EMBL" id="KAK1397102.1"/>
    </source>
</evidence>
<name>A0AAD8J3N7_9APIA</name>
<reference evidence="6" key="1">
    <citation type="submission" date="2023-02" db="EMBL/GenBank/DDBJ databases">
        <title>Genome of toxic invasive species Heracleum sosnowskyi carries increased number of genes despite the absence of recent whole-genome duplications.</title>
        <authorList>
            <person name="Schelkunov M."/>
            <person name="Shtratnikova V."/>
            <person name="Makarenko M."/>
            <person name="Klepikova A."/>
            <person name="Omelchenko D."/>
            <person name="Novikova G."/>
            <person name="Obukhova E."/>
            <person name="Bogdanov V."/>
            <person name="Penin A."/>
            <person name="Logacheva M."/>
        </authorList>
    </citation>
    <scope>NUCLEOTIDE SEQUENCE</scope>
    <source>
        <strain evidence="6">Hsosn_3</strain>
        <tissue evidence="6">Leaf</tissue>
    </source>
</reference>
<evidence type="ECO:0000256" key="2">
    <source>
        <dbReference type="ARBA" id="ARBA00022771"/>
    </source>
</evidence>
<protein>
    <recommendedName>
        <fullName evidence="5">Strawberry notch helicase C domain-containing protein</fullName>
    </recommendedName>
</protein>
<feature type="transmembrane region" description="Helical" evidence="4">
    <location>
        <begin position="475"/>
        <end position="500"/>
    </location>
</feature>
<dbReference type="Proteomes" id="UP001237642">
    <property type="component" value="Unassembled WGS sequence"/>
</dbReference>
<proteinExistence type="predicted"/>
<keyword evidence="4" id="KW-0812">Transmembrane</keyword>
<comment type="caution">
    <text evidence="6">The sequence shown here is derived from an EMBL/GenBank/DDBJ whole genome shotgun (WGS) entry which is preliminary data.</text>
</comment>
<dbReference type="SUPFAM" id="SSF57903">
    <property type="entry name" value="FYVE/PHD zinc finger"/>
    <property type="match status" value="1"/>
</dbReference>
<dbReference type="InterPro" id="IPR026937">
    <property type="entry name" value="SBNO_Helicase_C_dom"/>
</dbReference>
<feature type="domain" description="Strawberry notch helicase C" evidence="5">
    <location>
        <begin position="80"/>
        <end position="204"/>
    </location>
</feature>
<reference evidence="6" key="2">
    <citation type="submission" date="2023-05" db="EMBL/GenBank/DDBJ databases">
        <authorList>
            <person name="Schelkunov M.I."/>
        </authorList>
    </citation>
    <scope>NUCLEOTIDE SEQUENCE</scope>
    <source>
        <strain evidence="6">Hsosn_3</strain>
        <tissue evidence="6">Leaf</tissue>
    </source>
</reference>
<dbReference type="EMBL" id="JAUIZM010000002">
    <property type="protein sequence ID" value="KAK1397102.1"/>
    <property type="molecule type" value="Genomic_DNA"/>
</dbReference>
<gene>
    <name evidence="6" type="ORF">POM88_006965</name>
</gene>
<evidence type="ECO:0000256" key="4">
    <source>
        <dbReference type="SAM" id="Phobius"/>
    </source>
</evidence>